<evidence type="ECO:0000313" key="5">
    <source>
        <dbReference type="Proteomes" id="UP000075544"/>
    </source>
</evidence>
<dbReference type="InterPro" id="IPR001647">
    <property type="entry name" value="HTH_TetR"/>
</dbReference>
<dbReference type="AlphaFoldDB" id="A0A150HSP1"/>
<evidence type="ECO:0000313" key="4">
    <source>
        <dbReference type="EMBL" id="KXZ69793.1"/>
    </source>
</evidence>
<feature type="DNA-binding region" description="H-T-H motif" evidence="2">
    <location>
        <begin position="34"/>
        <end position="53"/>
    </location>
</feature>
<keyword evidence="1 2" id="KW-0238">DNA-binding</keyword>
<sequence length="212" mass="24712">MRKRPQQQRAKMIVESILEGTQKCISEYGVLQLTTPKISEKSGVSVGSIYQYFENKEQIVAELLLRKSEYLGQALKQLVMLQQHATIQDIITLSIAFGFESLKSDHGFFIEILKNWHAYSDSEAAQVLERHFLEIGMYLFGRYYPQWDFETLKHKSFVIINSTLFTMMRYASKNTFLIEEQRLQQELSTMIVTFLDAASLSRSETDVMRRDK</sequence>
<dbReference type="PRINTS" id="PR00455">
    <property type="entry name" value="HTHTETR"/>
</dbReference>
<feature type="domain" description="HTH tetR-type" evidence="3">
    <location>
        <begin position="11"/>
        <end position="71"/>
    </location>
</feature>
<dbReference type="PROSITE" id="PS01081">
    <property type="entry name" value="HTH_TETR_1"/>
    <property type="match status" value="1"/>
</dbReference>
<name>A0A150HSP1_9GAMM</name>
<dbReference type="Proteomes" id="UP000075544">
    <property type="component" value="Unassembled WGS sequence"/>
</dbReference>
<gene>
    <name evidence="4" type="primary">fadR_1</name>
    <name evidence="4" type="ORF">AVENLUH13518_02244</name>
</gene>
<dbReference type="PROSITE" id="PS50977">
    <property type="entry name" value="HTH_TETR_2"/>
    <property type="match status" value="1"/>
</dbReference>
<dbReference type="Pfam" id="PF00440">
    <property type="entry name" value="TetR_N"/>
    <property type="match status" value="1"/>
</dbReference>
<dbReference type="RefSeq" id="WP_061525043.1">
    <property type="nucleotide sequence ID" value="NZ_JRHX01000068.1"/>
</dbReference>
<dbReference type="InterPro" id="IPR009057">
    <property type="entry name" value="Homeodomain-like_sf"/>
</dbReference>
<dbReference type="PATRIC" id="fig|52133.19.peg.2260"/>
<evidence type="ECO:0000259" key="3">
    <source>
        <dbReference type="PROSITE" id="PS50977"/>
    </source>
</evidence>
<dbReference type="SUPFAM" id="SSF46689">
    <property type="entry name" value="Homeodomain-like"/>
    <property type="match status" value="1"/>
</dbReference>
<dbReference type="EMBL" id="JRHX01000068">
    <property type="protein sequence ID" value="KXZ69793.1"/>
    <property type="molecule type" value="Genomic_DNA"/>
</dbReference>
<evidence type="ECO:0000256" key="1">
    <source>
        <dbReference type="ARBA" id="ARBA00023125"/>
    </source>
</evidence>
<dbReference type="GO" id="GO:0003677">
    <property type="term" value="F:DNA binding"/>
    <property type="evidence" value="ECO:0007669"/>
    <property type="project" value="UniProtKB-UniRule"/>
</dbReference>
<reference evidence="4 5" key="1">
    <citation type="journal article" date="2016" name="Sci. Rep.">
        <title>Genomic and phenotypic characterization of the species Acinetobacter venetianus.</title>
        <authorList>
            <person name="Fondi M."/>
            <person name="Maida I."/>
            <person name="Perrin E."/>
            <person name="Orlandini V."/>
            <person name="La Torre L."/>
            <person name="Bosi E."/>
            <person name="Negroni A."/>
            <person name="Zanaroli G."/>
            <person name="Fava F."/>
            <person name="Decorosi F."/>
            <person name="Giovannetti L."/>
            <person name="Viti C."/>
            <person name="Vaneechoutte M."/>
            <person name="Dijkshoorn L."/>
            <person name="Fani R."/>
        </authorList>
    </citation>
    <scope>NUCLEOTIDE SEQUENCE [LARGE SCALE GENOMIC DNA]</scope>
    <source>
        <strain evidence="4 5">LUH13518</strain>
    </source>
</reference>
<proteinExistence type="predicted"/>
<evidence type="ECO:0000256" key="2">
    <source>
        <dbReference type="PROSITE-ProRule" id="PRU00335"/>
    </source>
</evidence>
<comment type="caution">
    <text evidence="4">The sequence shown here is derived from an EMBL/GenBank/DDBJ whole genome shotgun (WGS) entry which is preliminary data.</text>
</comment>
<accession>A0A150HSP1</accession>
<dbReference type="Gene3D" id="1.10.357.10">
    <property type="entry name" value="Tetracycline Repressor, domain 2"/>
    <property type="match status" value="1"/>
</dbReference>
<protein>
    <submittedName>
        <fullName evidence="4">Fatty acid metabolism regulator protein</fullName>
    </submittedName>
</protein>
<dbReference type="InterPro" id="IPR023772">
    <property type="entry name" value="DNA-bd_HTH_TetR-type_CS"/>
</dbReference>
<organism evidence="4 5">
    <name type="scientific">Acinetobacter venetianus</name>
    <dbReference type="NCBI Taxonomy" id="52133"/>
    <lineage>
        <taxon>Bacteria</taxon>
        <taxon>Pseudomonadati</taxon>
        <taxon>Pseudomonadota</taxon>
        <taxon>Gammaproteobacteria</taxon>
        <taxon>Moraxellales</taxon>
        <taxon>Moraxellaceae</taxon>
        <taxon>Acinetobacter</taxon>
    </lineage>
</organism>